<feature type="compositionally biased region" description="Polar residues" evidence="1">
    <location>
        <begin position="1"/>
        <end position="11"/>
    </location>
</feature>
<organism evidence="2">
    <name type="scientific">Daucus carota subsp. sativus</name>
    <name type="common">Carrot</name>
    <dbReference type="NCBI Taxonomy" id="79200"/>
    <lineage>
        <taxon>Eukaryota</taxon>
        <taxon>Viridiplantae</taxon>
        <taxon>Streptophyta</taxon>
        <taxon>Embryophyta</taxon>
        <taxon>Tracheophyta</taxon>
        <taxon>Spermatophyta</taxon>
        <taxon>Magnoliopsida</taxon>
        <taxon>eudicotyledons</taxon>
        <taxon>Gunneridae</taxon>
        <taxon>Pentapetalae</taxon>
        <taxon>asterids</taxon>
        <taxon>campanulids</taxon>
        <taxon>Apiales</taxon>
        <taxon>Apiaceae</taxon>
        <taxon>Apioideae</taxon>
        <taxon>Scandiceae</taxon>
        <taxon>Daucinae</taxon>
        <taxon>Daucus</taxon>
        <taxon>Daucus sect. Daucus</taxon>
    </lineage>
</organism>
<gene>
    <name evidence="2" type="ORF">DCAR_006373</name>
    <name evidence="3" type="ORF">DCAR_0207185</name>
</gene>
<dbReference type="Proteomes" id="UP000077755">
    <property type="component" value="Chromosome 2"/>
</dbReference>
<reference evidence="3" key="2">
    <citation type="submission" date="2022-03" db="EMBL/GenBank/DDBJ databases">
        <title>Draft title - Genomic analysis of global carrot germplasm unveils the trajectory of domestication and the origin of high carotenoid orange carrot.</title>
        <authorList>
            <person name="Iorizzo M."/>
            <person name="Ellison S."/>
            <person name="Senalik D."/>
            <person name="Macko-Podgorni A."/>
            <person name="Grzebelus D."/>
            <person name="Bostan H."/>
            <person name="Rolling W."/>
            <person name="Curaba J."/>
            <person name="Simon P."/>
        </authorList>
    </citation>
    <scope>NUCLEOTIDE SEQUENCE</scope>
    <source>
        <tissue evidence="3">Leaf</tissue>
    </source>
</reference>
<evidence type="ECO:0000313" key="3">
    <source>
        <dbReference type="EMBL" id="WOG87952.1"/>
    </source>
</evidence>
<feature type="region of interest" description="Disordered" evidence="1">
    <location>
        <begin position="1"/>
        <end position="20"/>
    </location>
</feature>
<dbReference type="Gramene" id="KZN05536">
    <property type="protein sequence ID" value="KZN05536"/>
    <property type="gene ID" value="DCAR_006373"/>
</dbReference>
<dbReference type="EMBL" id="CP093344">
    <property type="protein sequence ID" value="WOG87952.1"/>
    <property type="molecule type" value="Genomic_DNA"/>
</dbReference>
<name>A0A166DQC4_DAUCS</name>
<reference evidence="2" key="1">
    <citation type="journal article" date="2016" name="Nat. Genet.">
        <title>A high-quality carrot genome assembly provides new insights into carotenoid accumulation and asterid genome evolution.</title>
        <authorList>
            <person name="Iorizzo M."/>
            <person name="Ellison S."/>
            <person name="Senalik D."/>
            <person name="Zeng P."/>
            <person name="Satapoomin P."/>
            <person name="Huang J."/>
            <person name="Bowman M."/>
            <person name="Iovene M."/>
            <person name="Sanseverino W."/>
            <person name="Cavagnaro P."/>
            <person name="Yildiz M."/>
            <person name="Macko-Podgorni A."/>
            <person name="Moranska E."/>
            <person name="Grzebelus E."/>
            <person name="Grzebelus D."/>
            <person name="Ashrafi H."/>
            <person name="Zheng Z."/>
            <person name="Cheng S."/>
            <person name="Spooner D."/>
            <person name="Van Deynze A."/>
            <person name="Simon P."/>
        </authorList>
    </citation>
    <scope>NUCLEOTIDE SEQUENCE [LARGE SCALE GENOMIC DNA]</scope>
    <source>
        <tissue evidence="2">Leaf</tissue>
    </source>
</reference>
<dbReference type="AlphaFoldDB" id="A0A166DQC4"/>
<accession>A0A166DQC4</accession>
<evidence type="ECO:0000313" key="2">
    <source>
        <dbReference type="EMBL" id="KZN05536.1"/>
    </source>
</evidence>
<proteinExistence type="predicted"/>
<protein>
    <submittedName>
        <fullName evidence="2">Uncharacterized protein</fullName>
    </submittedName>
</protein>
<keyword evidence="4" id="KW-1185">Reference proteome</keyword>
<dbReference type="EMBL" id="LNRQ01000002">
    <property type="protein sequence ID" value="KZN05536.1"/>
    <property type="molecule type" value="Genomic_DNA"/>
</dbReference>
<sequence length="69" mass="7829">MDTQRVRNNTPKHGWSSKANMWTAPPNGSYKLNVDASVATDALIFLGETDKFEFMEELKKCFTGNNFKV</sequence>
<evidence type="ECO:0000256" key="1">
    <source>
        <dbReference type="SAM" id="MobiDB-lite"/>
    </source>
</evidence>
<evidence type="ECO:0000313" key="4">
    <source>
        <dbReference type="Proteomes" id="UP000077755"/>
    </source>
</evidence>